<accession>A0A0F9R5P9</accession>
<protein>
    <submittedName>
        <fullName evidence="1">Uncharacterized protein</fullName>
    </submittedName>
</protein>
<comment type="caution">
    <text evidence="1">The sequence shown here is derived from an EMBL/GenBank/DDBJ whole genome shotgun (WGS) entry which is preliminary data.</text>
</comment>
<dbReference type="EMBL" id="LAZR01001441">
    <property type="protein sequence ID" value="KKN44612.1"/>
    <property type="molecule type" value="Genomic_DNA"/>
</dbReference>
<evidence type="ECO:0000313" key="1">
    <source>
        <dbReference type="EMBL" id="KKN44612.1"/>
    </source>
</evidence>
<proteinExistence type="predicted"/>
<name>A0A0F9R5P9_9ZZZZ</name>
<gene>
    <name evidence="1" type="ORF">LCGC14_0691500</name>
</gene>
<dbReference type="AlphaFoldDB" id="A0A0F9R5P9"/>
<organism evidence="1">
    <name type="scientific">marine sediment metagenome</name>
    <dbReference type="NCBI Taxonomy" id="412755"/>
    <lineage>
        <taxon>unclassified sequences</taxon>
        <taxon>metagenomes</taxon>
        <taxon>ecological metagenomes</taxon>
    </lineage>
</organism>
<sequence length="73" mass="8458">MTKKDEPTGNACFDCRAFKVCIVAKDMRFFFTDANLTQIFKSQHIKAITLSTFQAVMADNCIYFTRNPVIKRR</sequence>
<reference evidence="1" key="1">
    <citation type="journal article" date="2015" name="Nature">
        <title>Complex archaea that bridge the gap between prokaryotes and eukaryotes.</title>
        <authorList>
            <person name="Spang A."/>
            <person name="Saw J.H."/>
            <person name="Jorgensen S.L."/>
            <person name="Zaremba-Niedzwiedzka K."/>
            <person name="Martijn J."/>
            <person name="Lind A.E."/>
            <person name="van Eijk R."/>
            <person name="Schleper C."/>
            <person name="Guy L."/>
            <person name="Ettema T.J."/>
        </authorList>
    </citation>
    <scope>NUCLEOTIDE SEQUENCE</scope>
</reference>